<name>A0ACC6TLK8_9CREN</name>
<reference evidence="1" key="1">
    <citation type="submission" date="2024-07" db="EMBL/GenBank/DDBJ databases">
        <title>Metagenome and Metagenome-Assembled Genomes of Archaea from a hot spring from the geothermal field of Los Azufres, Mexico.</title>
        <authorList>
            <person name="Marin-Paredes R."/>
            <person name="Martinez-Romero E."/>
            <person name="Servin-Garciduenas L.E."/>
        </authorList>
    </citation>
    <scope>NUCLEOTIDE SEQUENCE</scope>
    <source>
        <strain evidence="1">AZ1-454</strain>
    </source>
</reference>
<dbReference type="EMBL" id="JZWS03000001">
    <property type="protein sequence ID" value="MEW9490734.1"/>
    <property type="molecule type" value="Genomic_DNA"/>
</dbReference>
<keyword evidence="1" id="KW-0687">Ribonucleoprotein</keyword>
<dbReference type="Proteomes" id="UP000053480">
    <property type="component" value="Unassembled WGS sequence"/>
</dbReference>
<evidence type="ECO:0000313" key="2">
    <source>
        <dbReference type="Proteomes" id="UP000053480"/>
    </source>
</evidence>
<organism evidence="1 2">
    <name type="scientific">Candidatus Aramenus sulfurataquae</name>
    <dbReference type="NCBI Taxonomy" id="1326980"/>
    <lineage>
        <taxon>Archaea</taxon>
        <taxon>Thermoproteota</taxon>
        <taxon>Thermoprotei</taxon>
        <taxon>Sulfolobales</taxon>
        <taxon>Sulfolobaceae</taxon>
        <taxon>Candidatus Aramenus</taxon>
    </lineage>
</organism>
<sequence>MTVIIQPLATEKSTRLIDSTNTIVLIVDKKATKPQIKSEVEKTFGVKVEKVNVVITPTGEKKAYVKLKPEFKATDVAHKLGIL</sequence>
<gene>
    <name evidence="1" type="ORF">TQ35_0000735</name>
</gene>
<evidence type="ECO:0000313" key="1">
    <source>
        <dbReference type="EMBL" id="MEW9490734.1"/>
    </source>
</evidence>
<keyword evidence="1" id="KW-0689">Ribosomal protein</keyword>
<proteinExistence type="predicted"/>
<protein>
    <submittedName>
        <fullName evidence="1">50S ribosomal protein L23</fullName>
    </submittedName>
</protein>
<accession>A0ACC6TLK8</accession>
<comment type="caution">
    <text evidence="1">The sequence shown here is derived from an EMBL/GenBank/DDBJ whole genome shotgun (WGS) entry which is preliminary data.</text>
</comment>